<dbReference type="EMBL" id="AP022614">
    <property type="protein sequence ID" value="BBZ44835.1"/>
    <property type="molecule type" value="Genomic_DNA"/>
</dbReference>
<dbReference type="Pfam" id="PF12900">
    <property type="entry name" value="Pyridox_ox_2"/>
    <property type="match status" value="1"/>
</dbReference>
<proteinExistence type="predicted"/>
<dbReference type="Proteomes" id="UP000467105">
    <property type="component" value="Chromosome"/>
</dbReference>
<dbReference type="AlphaFoldDB" id="A0A7I7YSK5"/>
<name>A0A7I7YSK5_9MYCO</name>
<dbReference type="RefSeq" id="WP_139825931.1">
    <property type="nucleotide sequence ID" value="NZ_AP022614.1"/>
</dbReference>
<accession>A0A7I7YSK5</accession>
<gene>
    <name evidence="1" type="ORF">MPRM_21160</name>
</gene>
<evidence type="ECO:0008006" key="3">
    <source>
        <dbReference type="Google" id="ProtNLM"/>
    </source>
</evidence>
<reference evidence="1 2" key="1">
    <citation type="journal article" date="2019" name="Emerg. Microbes Infect.">
        <title>Comprehensive subspecies identification of 175 nontuberculous mycobacteria species based on 7547 genomic profiles.</title>
        <authorList>
            <person name="Matsumoto Y."/>
            <person name="Kinjo T."/>
            <person name="Motooka D."/>
            <person name="Nabeya D."/>
            <person name="Jung N."/>
            <person name="Uechi K."/>
            <person name="Horii T."/>
            <person name="Iida T."/>
            <person name="Fujita J."/>
            <person name="Nakamura S."/>
        </authorList>
    </citation>
    <scope>NUCLEOTIDE SEQUENCE [LARGE SCALE GENOMIC DNA]</scope>
    <source>
        <strain evidence="1 2">JCM 14742</strain>
    </source>
</reference>
<dbReference type="InterPro" id="IPR024747">
    <property type="entry name" value="Pyridox_Oxase-rel"/>
</dbReference>
<dbReference type="SUPFAM" id="SSF50475">
    <property type="entry name" value="FMN-binding split barrel"/>
    <property type="match status" value="1"/>
</dbReference>
<evidence type="ECO:0000313" key="2">
    <source>
        <dbReference type="Proteomes" id="UP000467105"/>
    </source>
</evidence>
<dbReference type="Gene3D" id="2.30.110.10">
    <property type="entry name" value="Electron Transport, Fmn-binding Protein, Chain A"/>
    <property type="match status" value="1"/>
</dbReference>
<protein>
    <recommendedName>
        <fullName evidence="3">Pyridoxamine 5'-phosphate oxidase</fullName>
    </recommendedName>
</protein>
<evidence type="ECO:0000313" key="1">
    <source>
        <dbReference type="EMBL" id="BBZ44835.1"/>
    </source>
</evidence>
<keyword evidence="2" id="KW-1185">Reference proteome</keyword>
<dbReference type="OrthoDB" id="3212118at2"/>
<dbReference type="InterPro" id="IPR012349">
    <property type="entry name" value="Split_barrel_FMN-bd"/>
</dbReference>
<sequence length="177" mass="19258">MNDSIQDAATRGAHPAIAAQVLDEASAWDLLGTVDCGRVIFRLMSCPESTAVLHLVDDQRVIIRARLTPTDAVDARSTNGALVAYEAERADADTHTSWSVLVFGRAHALTDPGRVDRYKRRLRPWVDYADTILAIEPDIVTAIRVACAGEQCGCLDATARDIVSGQFRCLLGLDNHD</sequence>
<organism evidence="1 2">
    <name type="scientific">Mycobacterium parmense</name>
    <dbReference type="NCBI Taxonomy" id="185642"/>
    <lineage>
        <taxon>Bacteria</taxon>
        <taxon>Bacillati</taxon>
        <taxon>Actinomycetota</taxon>
        <taxon>Actinomycetes</taxon>
        <taxon>Mycobacteriales</taxon>
        <taxon>Mycobacteriaceae</taxon>
        <taxon>Mycobacterium</taxon>
        <taxon>Mycobacterium simiae complex</taxon>
    </lineage>
</organism>